<keyword evidence="2" id="KW-1185">Reference proteome</keyword>
<gene>
    <name evidence="1" type="ORF">FK268_23745</name>
</gene>
<name>A0A5C5R8B2_9ACTN</name>
<dbReference type="AlphaFoldDB" id="A0A5C5R8B2"/>
<dbReference type="OrthoDB" id="3180855at2"/>
<dbReference type="Proteomes" id="UP000319792">
    <property type="component" value="Unassembled WGS sequence"/>
</dbReference>
<accession>A0A5C5R8B2</accession>
<proteinExistence type="predicted"/>
<feature type="non-terminal residue" evidence="1">
    <location>
        <position position="42"/>
    </location>
</feature>
<dbReference type="InterPro" id="IPR023214">
    <property type="entry name" value="HAD_sf"/>
</dbReference>
<reference evidence="1 2" key="1">
    <citation type="submission" date="2019-08" db="EMBL/GenBank/DDBJ databases">
        <title>Tsukamurella conjunctivitidis sp. nov., Tsukamurella assacharolytica sp. nov. and Tsukamurella sputae sp. nov. isolated from patients with conjunctivitis, bacteraemia (lymphoma) and respiratory infection (sputum) in Hong Kong.</title>
        <authorList>
            <person name="Fok K.M.N."/>
            <person name="Fong J.Y.H."/>
        </authorList>
    </citation>
    <scope>NUCLEOTIDE SEQUENCE [LARGE SCALE GENOMIC DNA]</scope>
    <source>
        <strain evidence="1 2">HKU70</strain>
    </source>
</reference>
<organism evidence="1 2">
    <name type="scientific">Tsukamurella sputi</name>
    <dbReference type="NCBI Taxonomy" id="2591848"/>
    <lineage>
        <taxon>Bacteria</taxon>
        <taxon>Bacillati</taxon>
        <taxon>Actinomycetota</taxon>
        <taxon>Actinomycetes</taxon>
        <taxon>Mycobacteriales</taxon>
        <taxon>Tsukamurellaceae</taxon>
        <taxon>Tsukamurella</taxon>
    </lineage>
</organism>
<dbReference type="Gene3D" id="3.40.50.1000">
    <property type="entry name" value="HAD superfamily/HAD-like"/>
    <property type="match status" value="1"/>
</dbReference>
<dbReference type="SUPFAM" id="SSF56784">
    <property type="entry name" value="HAD-like"/>
    <property type="match status" value="1"/>
</dbReference>
<dbReference type="EMBL" id="VIGV01000188">
    <property type="protein sequence ID" value="TWS19339.1"/>
    <property type="molecule type" value="Genomic_DNA"/>
</dbReference>
<comment type="caution">
    <text evidence="1">The sequence shown here is derived from an EMBL/GenBank/DDBJ whole genome shotgun (WGS) entry which is preliminary data.</text>
</comment>
<evidence type="ECO:0000313" key="2">
    <source>
        <dbReference type="Proteomes" id="UP000319792"/>
    </source>
</evidence>
<sequence>MSFKAIFLDLDGTSLNDNNALSPALQEILTILKSKGIQIIFS</sequence>
<dbReference type="Pfam" id="PF08282">
    <property type="entry name" value="Hydrolase_3"/>
    <property type="match status" value="1"/>
</dbReference>
<protein>
    <submittedName>
        <fullName evidence="1">Sugar-phosphatase</fullName>
    </submittedName>
</protein>
<evidence type="ECO:0000313" key="1">
    <source>
        <dbReference type="EMBL" id="TWS19339.1"/>
    </source>
</evidence>
<dbReference type="InterPro" id="IPR036412">
    <property type="entry name" value="HAD-like_sf"/>
</dbReference>